<organism evidence="12 13">
    <name type="scientific">Cyprinus carpio carpio</name>
    <dbReference type="NCBI Taxonomy" id="630221"/>
    <lineage>
        <taxon>Eukaryota</taxon>
        <taxon>Metazoa</taxon>
        <taxon>Chordata</taxon>
        <taxon>Craniata</taxon>
        <taxon>Vertebrata</taxon>
        <taxon>Euteleostomi</taxon>
        <taxon>Actinopterygii</taxon>
        <taxon>Neopterygii</taxon>
        <taxon>Teleostei</taxon>
        <taxon>Ostariophysi</taxon>
        <taxon>Cypriniformes</taxon>
        <taxon>Cyprinidae</taxon>
        <taxon>Cyprininae</taxon>
        <taxon>Cyprinus</taxon>
    </lineage>
</organism>
<reference evidence="12" key="1">
    <citation type="submission" date="2025-08" db="UniProtKB">
        <authorList>
            <consortium name="Ensembl"/>
        </authorList>
    </citation>
    <scope>IDENTIFICATION</scope>
</reference>
<dbReference type="InterPro" id="IPR051618">
    <property type="entry name" value="Actin-binding_LIM"/>
</dbReference>
<dbReference type="Pfam" id="PF00412">
    <property type="entry name" value="LIM"/>
    <property type="match status" value="4"/>
</dbReference>
<dbReference type="GO" id="GO:0051015">
    <property type="term" value="F:actin filament binding"/>
    <property type="evidence" value="ECO:0007669"/>
    <property type="project" value="TreeGrafter"/>
</dbReference>
<dbReference type="FunFam" id="1.10.950.10:FF:000001">
    <property type="entry name" value="actin-binding LIM protein 1 isoform X2"/>
    <property type="match status" value="1"/>
</dbReference>
<keyword evidence="4 8" id="KW-0479">Metal-binding</keyword>
<dbReference type="Proteomes" id="UP001108240">
    <property type="component" value="Unplaced"/>
</dbReference>
<dbReference type="GO" id="GO:0005737">
    <property type="term" value="C:cytoplasm"/>
    <property type="evidence" value="ECO:0007669"/>
    <property type="project" value="UniProtKB-SubCell"/>
</dbReference>
<dbReference type="SUPFAM" id="SSF57716">
    <property type="entry name" value="Glucocorticoid receptor-like (DNA-binding domain)"/>
    <property type="match status" value="6"/>
</dbReference>
<keyword evidence="6 8" id="KW-0862">Zinc</keyword>
<dbReference type="FunFam" id="2.10.110.10:FF:000024">
    <property type="entry name" value="actin-binding LIM protein 1 isoform X1"/>
    <property type="match status" value="1"/>
</dbReference>
<dbReference type="Ensembl" id="ENSCCRT00000119579.1">
    <property type="protein sequence ID" value="ENSCCRP00000175725.1"/>
    <property type="gene ID" value="ENSCCRG00000001806.2"/>
</dbReference>
<evidence type="ECO:0000256" key="1">
    <source>
        <dbReference type="ARBA" id="ARBA00004496"/>
    </source>
</evidence>
<dbReference type="FunFam" id="2.10.110.10:FF:000007">
    <property type="entry name" value="actin-binding LIM protein 1 isoform X1"/>
    <property type="match status" value="1"/>
</dbReference>
<dbReference type="Gene3D" id="1.10.950.10">
    <property type="entry name" value="Villin headpiece domain"/>
    <property type="match status" value="1"/>
</dbReference>
<evidence type="ECO:0000256" key="8">
    <source>
        <dbReference type="PROSITE-ProRule" id="PRU00125"/>
    </source>
</evidence>
<keyword evidence="7 8" id="KW-0440">LIM domain</keyword>
<keyword evidence="2" id="KW-0963">Cytoplasm</keyword>
<dbReference type="AlphaFoldDB" id="A0A9J8DEL3"/>
<evidence type="ECO:0000256" key="2">
    <source>
        <dbReference type="ARBA" id="ARBA00022490"/>
    </source>
</evidence>
<feature type="compositionally biased region" description="Basic and acidic residues" evidence="9">
    <location>
        <begin position="473"/>
        <end position="483"/>
    </location>
</feature>
<feature type="region of interest" description="Disordered" evidence="9">
    <location>
        <begin position="266"/>
        <end position="291"/>
    </location>
</feature>
<dbReference type="GO" id="GO:0060271">
    <property type="term" value="P:cilium assembly"/>
    <property type="evidence" value="ECO:0007669"/>
    <property type="project" value="TreeGrafter"/>
</dbReference>
<dbReference type="CDD" id="cd09327">
    <property type="entry name" value="LIM1_abLIM"/>
    <property type="match status" value="1"/>
</dbReference>
<feature type="compositionally biased region" description="Polar residues" evidence="9">
    <location>
        <begin position="365"/>
        <end position="386"/>
    </location>
</feature>
<dbReference type="GO" id="GO:0046872">
    <property type="term" value="F:metal ion binding"/>
    <property type="evidence" value="ECO:0007669"/>
    <property type="project" value="UniProtKB-KW"/>
</dbReference>
<protein>
    <submittedName>
        <fullName evidence="12">Actin binding LIM protein 1b</fullName>
    </submittedName>
</protein>
<dbReference type="GO" id="GO:0030032">
    <property type="term" value="P:lamellipodium assembly"/>
    <property type="evidence" value="ECO:0007669"/>
    <property type="project" value="TreeGrafter"/>
</dbReference>
<feature type="domain" description="LIM zinc-binding" evidence="10">
    <location>
        <begin position="20"/>
        <end position="79"/>
    </location>
</feature>
<dbReference type="FunFam" id="2.10.110.10:FF:000003">
    <property type="entry name" value="actin-binding LIM protein 1 isoform X1"/>
    <property type="match status" value="1"/>
</dbReference>
<dbReference type="SMART" id="SM00153">
    <property type="entry name" value="VHP"/>
    <property type="match status" value="1"/>
</dbReference>
<proteinExistence type="predicted"/>
<dbReference type="FunFam" id="2.10.110.10:FF:000004">
    <property type="entry name" value="actin-binding LIM protein 1 isoform X1"/>
    <property type="match status" value="1"/>
</dbReference>
<evidence type="ECO:0000259" key="10">
    <source>
        <dbReference type="PROSITE" id="PS50023"/>
    </source>
</evidence>
<dbReference type="SUPFAM" id="SSF47050">
    <property type="entry name" value="VHP, Villin headpiece domain"/>
    <property type="match status" value="1"/>
</dbReference>
<dbReference type="InterPro" id="IPR032402">
    <property type="entry name" value="AbLIM_anchor"/>
</dbReference>
<evidence type="ECO:0000256" key="3">
    <source>
        <dbReference type="ARBA" id="ARBA00022553"/>
    </source>
</evidence>
<evidence type="ECO:0000256" key="9">
    <source>
        <dbReference type="SAM" id="MobiDB-lite"/>
    </source>
</evidence>
<dbReference type="Pfam" id="PF02209">
    <property type="entry name" value="VHP"/>
    <property type="match status" value="1"/>
</dbReference>
<dbReference type="InterPro" id="IPR036886">
    <property type="entry name" value="Villin_headpiece_dom_sf"/>
</dbReference>
<feature type="compositionally biased region" description="Basic and acidic residues" evidence="9">
    <location>
        <begin position="499"/>
        <end position="520"/>
    </location>
</feature>
<keyword evidence="5" id="KW-0677">Repeat</keyword>
<reference evidence="12" key="2">
    <citation type="submission" date="2025-09" db="UniProtKB">
        <authorList>
            <consortium name="Ensembl"/>
        </authorList>
    </citation>
    <scope>IDENTIFICATION</scope>
</reference>
<dbReference type="CDD" id="cd09329">
    <property type="entry name" value="LIM3_abLIM"/>
    <property type="match status" value="1"/>
</dbReference>
<sequence length="697" mass="78221">MSTRVAHPQEPNHPPGKLVIQCYKCGQPCKGEVLRVQSKHFHIKCFTCKVCGCDLAQGGFFMKNGEYLCTLDYQRLHGTRCNGCGDFVEGEVVTALGKTYHPTCFVCTVCKRPFPAGDRVTFNGKDCLCQRCIQPTSPTPKDIGASSNCAGCGRDIKNGQALLALDSQWHLGCFKCKACGKVLSGEYISKDGSPYCENDYQIHFGVQCEACHQFITGKVLEAGDKHYHPSCARCSRCNQMFTEGEEMYLQGSTVWHPDCKNNSRVEEKYRPTRSSSESICSRPGSSIPGSPGHTIYAKVDNEIIDYKDLAAIPRVKAIYDIERPDMISYESLHSTSSTLERQGRHSPGEPVKASGGSPPRGRATTLPQDPSSLSAETSPRTLSPTPSAEGCYDMRVRIMQRSTSQGSIGSPVYHRHNYIPPVSKSPQHFHRPDQGINMYRKPPIYKQHAALAAQSKSADDIIKSSKFPAAHAPRPDETPKIETDYWPCPPSLAALGSDGRSRSRDEEEEEQVKRRQLQEEHLSKIQSGLGKLILKEEMEKEMNRDRYIRSVAAQRFDSQYANCTTDSQTVKTSSLPGYGRNGLHRPQSTELSQYNSYGDVCGGQRDFKPTQDAQDSITRMDRGMSMPNMLEYKVYPYEMLTVTNRGRAKLPKDVDRTRLERHLAPEKFFDIFGMVIHEFDRLPLWKRNDMKKKAKLF</sequence>
<evidence type="ECO:0000313" key="12">
    <source>
        <dbReference type="Ensembl" id="ENSCCRP00000175725.1"/>
    </source>
</evidence>
<dbReference type="CDD" id="cd09328">
    <property type="entry name" value="LIM2_abLIM"/>
    <property type="match status" value="1"/>
</dbReference>
<dbReference type="Gene3D" id="2.10.110.10">
    <property type="entry name" value="Cysteine Rich Protein"/>
    <property type="match status" value="4"/>
</dbReference>
<name>A0A9J8DEL3_CYPCA</name>
<evidence type="ECO:0000256" key="4">
    <source>
        <dbReference type="ARBA" id="ARBA00022723"/>
    </source>
</evidence>
<evidence type="ECO:0000256" key="7">
    <source>
        <dbReference type="ARBA" id="ARBA00023038"/>
    </source>
</evidence>
<dbReference type="GO" id="GO:0007010">
    <property type="term" value="P:cytoskeleton organization"/>
    <property type="evidence" value="ECO:0007669"/>
    <property type="project" value="InterPro"/>
</dbReference>
<evidence type="ECO:0000259" key="11">
    <source>
        <dbReference type="PROSITE" id="PS51089"/>
    </source>
</evidence>
<evidence type="ECO:0000256" key="6">
    <source>
        <dbReference type="ARBA" id="ARBA00022833"/>
    </source>
</evidence>
<dbReference type="PROSITE" id="PS50023">
    <property type="entry name" value="LIM_DOMAIN_2"/>
    <property type="match status" value="3"/>
</dbReference>
<feature type="domain" description="LIM zinc-binding" evidence="10">
    <location>
        <begin position="147"/>
        <end position="206"/>
    </location>
</feature>
<feature type="domain" description="HP" evidence="11">
    <location>
        <begin position="629"/>
        <end position="697"/>
    </location>
</feature>
<feature type="region of interest" description="Disordered" evidence="9">
    <location>
        <begin position="333"/>
        <end position="392"/>
    </location>
</feature>
<dbReference type="Pfam" id="PF16182">
    <property type="entry name" value="AbLIM_anchor"/>
    <property type="match status" value="1"/>
</dbReference>
<accession>A0A9J8DEL3</accession>
<comment type="subcellular location">
    <subcellularLocation>
        <location evidence="1">Cytoplasm</location>
    </subcellularLocation>
</comment>
<dbReference type="PROSITE" id="PS00478">
    <property type="entry name" value="LIM_DOMAIN_1"/>
    <property type="match status" value="3"/>
</dbReference>
<keyword evidence="13" id="KW-1185">Reference proteome</keyword>
<dbReference type="PANTHER" id="PTHR24213:SF18">
    <property type="entry name" value="ACTIN-BINDING LIM PROTEIN 1"/>
    <property type="match status" value="1"/>
</dbReference>
<dbReference type="InterPro" id="IPR001781">
    <property type="entry name" value="Znf_LIM"/>
</dbReference>
<feature type="domain" description="LIM zinc-binding" evidence="10">
    <location>
        <begin position="80"/>
        <end position="139"/>
    </location>
</feature>
<dbReference type="InterPro" id="IPR003128">
    <property type="entry name" value="Villin_headpiece"/>
</dbReference>
<dbReference type="PANTHER" id="PTHR24213">
    <property type="entry name" value="ACTIN-BINDING LIM PROTEIN"/>
    <property type="match status" value="1"/>
</dbReference>
<feature type="region of interest" description="Disordered" evidence="9">
    <location>
        <begin position="468"/>
        <end position="520"/>
    </location>
</feature>
<dbReference type="GO" id="GO:0001725">
    <property type="term" value="C:stress fiber"/>
    <property type="evidence" value="ECO:0007669"/>
    <property type="project" value="TreeGrafter"/>
</dbReference>
<keyword evidence="3" id="KW-0597">Phosphoprotein</keyword>
<dbReference type="CDD" id="cd09330">
    <property type="entry name" value="LIM4_abLIM"/>
    <property type="match status" value="1"/>
</dbReference>
<dbReference type="GeneTree" id="ENSGT00950000182850"/>
<evidence type="ECO:0000256" key="5">
    <source>
        <dbReference type="ARBA" id="ARBA00022737"/>
    </source>
</evidence>
<dbReference type="PROSITE" id="PS51089">
    <property type="entry name" value="HP"/>
    <property type="match status" value="1"/>
</dbReference>
<dbReference type="SMART" id="SM00132">
    <property type="entry name" value="LIM"/>
    <property type="match status" value="4"/>
</dbReference>
<evidence type="ECO:0000313" key="13">
    <source>
        <dbReference type="Proteomes" id="UP001108240"/>
    </source>
</evidence>